<organism evidence="1 2">
    <name type="scientific">Zhongshania aliphaticivorans</name>
    <dbReference type="NCBI Taxonomy" id="1470434"/>
    <lineage>
        <taxon>Bacteria</taxon>
        <taxon>Pseudomonadati</taxon>
        <taxon>Pseudomonadota</taxon>
        <taxon>Gammaproteobacteria</taxon>
        <taxon>Cellvibrionales</taxon>
        <taxon>Spongiibacteraceae</taxon>
        <taxon>Zhongshania</taxon>
    </lineage>
</organism>
<dbReference type="STRING" id="1470434.AZF00_10745"/>
<dbReference type="AlphaFoldDB" id="A0A127M694"/>
<protein>
    <submittedName>
        <fullName evidence="1">Uncharacterized protein</fullName>
    </submittedName>
</protein>
<name>A0A127M694_9GAMM</name>
<accession>A0A127M694</accession>
<dbReference type="KEGG" id="zal:AZF00_10745"/>
<evidence type="ECO:0000313" key="1">
    <source>
        <dbReference type="EMBL" id="AMO68742.1"/>
    </source>
</evidence>
<reference evidence="1 2" key="1">
    <citation type="submission" date="2015-12" db="EMBL/GenBank/DDBJ databases">
        <authorList>
            <person name="Shamseldin A."/>
            <person name="Moawad H."/>
            <person name="Abd El-Rahim W.M."/>
            <person name="Sadowsky M.J."/>
        </authorList>
    </citation>
    <scope>NUCLEOTIDE SEQUENCE [LARGE SCALE GENOMIC DNA]</scope>
    <source>
        <strain evidence="1 2">SM2</strain>
    </source>
</reference>
<dbReference type="Proteomes" id="UP000074119">
    <property type="component" value="Chromosome"/>
</dbReference>
<evidence type="ECO:0000313" key="2">
    <source>
        <dbReference type="Proteomes" id="UP000074119"/>
    </source>
</evidence>
<dbReference type="RefSeq" id="WP_008249547.1">
    <property type="nucleotide sequence ID" value="NZ_CP014544.1"/>
</dbReference>
<dbReference type="EMBL" id="CP014544">
    <property type="protein sequence ID" value="AMO68742.1"/>
    <property type="molecule type" value="Genomic_DNA"/>
</dbReference>
<proteinExistence type="predicted"/>
<gene>
    <name evidence="1" type="ORF">AZF00_10745</name>
</gene>
<sequence length="249" mass="29011">MKLQRRQLSYDTSQSLEQQAAWQVPLSELIQALDAEIHFFRHQTELLTRHPPPRPRANFPCKSPSQVLSAGDWARLNPLAQQRLYLAEKQMAFARAKLARVIADINTYNAKTDADGLVSSLLTFRRMRQHADELIQRQVRASRHLDITQRHLEAELVWIRRHGIQQTESTADYGVENAALLQVSKDRQHAILKNFKQTELALREDIRGQIENIDRNITVRVNHRNLDDAISDRQFKAQIRRLKKQFNTN</sequence>